<dbReference type="RefSeq" id="WP_359874192.1">
    <property type="nucleotide sequence ID" value="NZ_JBEYHT010000007.1"/>
</dbReference>
<feature type="chain" id="PRO_5007902190" description="SH3 domain-containing protein" evidence="1">
    <location>
        <begin position="35"/>
        <end position="127"/>
    </location>
</feature>
<keyword evidence="1" id="KW-0732">Signal</keyword>
<evidence type="ECO:0000256" key="1">
    <source>
        <dbReference type="SAM" id="SignalP"/>
    </source>
</evidence>
<proteinExistence type="predicted"/>
<keyword evidence="3" id="KW-1185">Reference proteome</keyword>
<dbReference type="EMBL" id="AP017424">
    <property type="protein sequence ID" value="BAU85098.1"/>
    <property type="molecule type" value="Genomic_DNA"/>
</dbReference>
<dbReference type="Proteomes" id="UP000217676">
    <property type="component" value="Chromosome"/>
</dbReference>
<sequence>MKPMTRMTLTPVRTAVAALSLAAVGLLGAPAAHAAPSAAAACPWTQGAPASNLNPYSQTDYASGNAPVRMGPYGECGSVGTIPSGGSVSVNCYVTNSFGNTWSYIRGYGWIWDNNLRNGGSTHPCRF</sequence>
<accession>A0A169NR90</accession>
<evidence type="ECO:0000313" key="2">
    <source>
        <dbReference type="EMBL" id="BAU85098.1"/>
    </source>
</evidence>
<protein>
    <recommendedName>
        <fullName evidence="4">SH3 domain-containing protein</fullName>
    </recommendedName>
</protein>
<name>A0A169NR90_STRLU</name>
<feature type="signal peptide" evidence="1">
    <location>
        <begin position="1"/>
        <end position="34"/>
    </location>
</feature>
<dbReference type="AlphaFoldDB" id="A0A169NR90"/>
<evidence type="ECO:0008006" key="4">
    <source>
        <dbReference type="Google" id="ProtNLM"/>
    </source>
</evidence>
<reference evidence="2 3" key="1">
    <citation type="journal article" date="2016" name="Genome Announc.">
        <title>Complete Genome Sequence of Thiostrepton-Producing Streptomyces laurentii ATCC 31255.</title>
        <authorList>
            <person name="Doi K."/>
            <person name="Fujino Y."/>
            <person name="Nagayoshi Y."/>
            <person name="Ohshima T."/>
            <person name="Ogata S."/>
        </authorList>
    </citation>
    <scope>NUCLEOTIDE SEQUENCE [LARGE SCALE GENOMIC DNA]</scope>
    <source>
        <strain evidence="2 3">ATCC 31255</strain>
    </source>
</reference>
<organism evidence="2 3">
    <name type="scientific">Streptomyces laurentii</name>
    <dbReference type="NCBI Taxonomy" id="39478"/>
    <lineage>
        <taxon>Bacteria</taxon>
        <taxon>Bacillati</taxon>
        <taxon>Actinomycetota</taxon>
        <taxon>Actinomycetes</taxon>
        <taxon>Kitasatosporales</taxon>
        <taxon>Streptomycetaceae</taxon>
        <taxon>Streptomyces</taxon>
    </lineage>
</organism>
<gene>
    <name evidence="2" type="ORF">SLA_4210</name>
</gene>
<evidence type="ECO:0000313" key="3">
    <source>
        <dbReference type="Proteomes" id="UP000217676"/>
    </source>
</evidence>
<dbReference type="KEGG" id="slau:SLA_4210"/>